<dbReference type="RefSeq" id="WP_377148352.1">
    <property type="nucleotide sequence ID" value="NZ_JBHSUS010000001.1"/>
</dbReference>
<dbReference type="InterPro" id="IPR001926">
    <property type="entry name" value="TrpB-like_PALP"/>
</dbReference>
<evidence type="ECO:0000313" key="5">
    <source>
        <dbReference type="EMBL" id="MFC6438978.1"/>
    </source>
</evidence>
<comment type="similarity">
    <text evidence="2">Belongs to the ACC deaminase/D-cysteine desulfhydrase family.</text>
</comment>
<dbReference type="Proteomes" id="UP001596364">
    <property type="component" value="Unassembled WGS sequence"/>
</dbReference>
<dbReference type="SUPFAM" id="SSF53686">
    <property type="entry name" value="Tryptophan synthase beta subunit-like PLP-dependent enzymes"/>
    <property type="match status" value="1"/>
</dbReference>
<comment type="caution">
    <text evidence="5">The sequence shown here is derived from an EMBL/GenBank/DDBJ whole genome shotgun (WGS) entry which is preliminary data.</text>
</comment>
<dbReference type="InterPro" id="IPR036052">
    <property type="entry name" value="TrpB-like_PALP_sf"/>
</dbReference>
<feature type="domain" description="Tryptophan synthase beta chain-like PALP" evidence="4">
    <location>
        <begin position="32"/>
        <end position="294"/>
    </location>
</feature>
<evidence type="ECO:0000256" key="1">
    <source>
        <dbReference type="ARBA" id="ARBA00001933"/>
    </source>
</evidence>
<sequence>MIIFLATMLATNLGIRLPSVEQKLSVDWRNPNGAEFWVKRDDLIHPIISGNKWRKLHGALSRAEQVGITKFVSFGGGYSNHLHALGYVCFQAGWHLNVIIRGDYRANPTPMLQDLHRWGAQIHYVTKATYQRRNDADYVQHLRQQYPEAMIIPEGGSSPDALAGVAEIVYELTQFYDMLLLPVASGGTLAGLASNPKCPALRAIAVLKGENYLESLVSQSAPTSATDWQILHDFHHGGYAKTSAELMDFVTDPQISPSIPLESVYSGKLFFAARQLCEAGYFPLNSRILLLHTGGLQGQRK</sequence>
<evidence type="ECO:0000256" key="3">
    <source>
        <dbReference type="ARBA" id="ARBA00022898"/>
    </source>
</evidence>
<protein>
    <submittedName>
        <fullName evidence="5">1-aminocyclopropane-1-carboxylate deaminase/D-cysteine desulfhydrase</fullName>
    </submittedName>
</protein>
<name>A0ABW1XI74_9ALTE</name>
<dbReference type="EMBL" id="JBHSUS010000001">
    <property type="protein sequence ID" value="MFC6438978.1"/>
    <property type="molecule type" value="Genomic_DNA"/>
</dbReference>
<dbReference type="PANTHER" id="PTHR43780">
    <property type="entry name" value="1-AMINOCYCLOPROPANE-1-CARBOXYLATE DEAMINASE-RELATED"/>
    <property type="match status" value="1"/>
</dbReference>
<dbReference type="PIRSF" id="PIRSF006278">
    <property type="entry name" value="ACCD_DCysDesulf"/>
    <property type="match status" value="1"/>
</dbReference>
<proteinExistence type="inferred from homology"/>
<comment type="cofactor">
    <cofactor evidence="1">
        <name>pyridoxal 5'-phosphate</name>
        <dbReference type="ChEBI" id="CHEBI:597326"/>
    </cofactor>
</comment>
<evidence type="ECO:0000313" key="6">
    <source>
        <dbReference type="Proteomes" id="UP001596364"/>
    </source>
</evidence>
<accession>A0ABW1XI74</accession>
<gene>
    <name evidence="5" type="ORF">ACFP85_02275</name>
</gene>
<keyword evidence="3" id="KW-0663">Pyridoxal phosphate</keyword>
<dbReference type="Pfam" id="PF00291">
    <property type="entry name" value="PALP"/>
    <property type="match status" value="1"/>
</dbReference>
<keyword evidence="6" id="KW-1185">Reference proteome</keyword>
<reference evidence="6" key="1">
    <citation type="journal article" date="2019" name="Int. J. Syst. Evol. Microbiol.">
        <title>The Global Catalogue of Microorganisms (GCM) 10K type strain sequencing project: providing services to taxonomists for standard genome sequencing and annotation.</title>
        <authorList>
            <consortium name="The Broad Institute Genomics Platform"/>
            <consortium name="The Broad Institute Genome Sequencing Center for Infectious Disease"/>
            <person name="Wu L."/>
            <person name="Ma J."/>
        </authorList>
    </citation>
    <scope>NUCLEOTIDE SEQUENCE [LARGE SCALE GENOMIC DNA]</scope>
    <source>
        <strain evidence="6">CGMCC 1.16031</strain>
    </source>
</reference>
<dbReference type="InterPro" id="IPR027278">
    <property type="entry name" value="ACCD_DCysDesulf"/>
</dbReference>
<dbReference type="PANTHER" id="PTHR43780:SF2">
    <property type="entry name" value="1-AMINOCYCLOPROPANE-1-CARBOXYLATE DEAMINASE-RELATED"/>
    <property type="match status" value="1"/>
</dbReference>
<evidence type="ECO:0000256" key="2">
    <source>
        <dbReference type="ARBA" id="ARBA00008639"/>
    </source>
</evidence>
<evidence type="ECO:0000259" key="4">
    <source>
        <dbReference type="Pfam" id="PF00291"/>
    </source>
</evidence>
<organism evidence="5 6">
    <name type="scientific">Pseudobowmanella zhangzhouensis</name>
    <dbReference type="NCBI Taxonomy" id="1537679"/>
    <lineage>
        <taxon>Bacteria</taxon>
        <taxon>Pseudomonadati</taxon>
        <taxon>Pseudomonadota</taxon>
        <taxon>Gammaproteobacteria</taxon>
        <taxon>Alteromonadales</taxon>
        <taxon>Alteromonadaceae</taxon>
    </lineage>
</organism>
<dbReference type="Gene3D" id="3.40.50.1100">
    <property type="match status" value="2"/>
</dbReference>